<dbReference type="Gene3D" id="3.40.50.720">
    <property type="entry name" value="NAD(P)-binding Rossmann-like Domain"/>
    <property type="match status" value="1"/>
</dbReference>
<name>A0A9Q1CPC3_HOLLE</name>
<dbReference type="OrthoDB" id="5545019at2759"/>
<evidence type="ECO:0000256" key="6">
    <source>
        <dbReference type="SAM" id="MobiDB-lite"/>
    </source>
</evidence>
<dbReference type="AlphaFoldDB" id="A0A9Q1CPC3"/>
<feature type="region of interest" description="Disordered" evidence="6">
    <location>
        <begin position="238"/>
        <end position="265"/>
    </location>
</feature>
<accession>A0A9Q1CPC3</accession>
<dbReference type="GO" id="GO:0016491">
    <property type="term" value="F:oxidoreductase activity"/>
    <property type="evidence" value="ECO:0007669"/>
    <property type="project" value="UniProtKB-KW"/>
</dbReference>
<dbReference type="Pfam" id="PF00106">
    <property type="entry name" value="adh_short"/>
    <property type="match status" value="1"/>
</dbReference>
<proteinExistence type="inferred from homology"/>
<dbReference type="CDD" id="cd05356">
    <property type="entry name" value="17beta-HSD1_like_SDR_c"/>
    <property type="match status" value="1"/>
</dbReference>
<dbReference type="PANTHER" id="PTHR44889:SF1">
    <property type="entry name" value="INACTIVE HYDROXYSTEROID DEHYDROGENASE-LIKE PROTEIN 1"/>
    <property type="match status" value="1"/>
</dbReference>
<gene>
    <name evidence="7" type="ORF">HOLleu_01693</name>
</gene>
<evidence type="ECO:0000313" key="7">
    <source>
        <dbReference type="EMBL" id="KAJ8049102.1"/>
    </source>
</evidence>
<comment type="subcellular location">
    <subcellularLocation>
        <location evidence="1">Mitochondrion</location>
    </subcellularLocation>
</comment>
<keyword evidence="2" id="KW-0521">NADP</keyword>
<dbReference type="GO" id="GO:0005739">
    <property type="term" value="C:mitochondrion"/>
    <property type="evidence" value="ECO:0007669"/>
    <property type="project" value="UniProtKB-SubCell"/>
</dbReference>
<evidence type="ECO:0000256" key="2">
    <source>
        <dbReference type="ARBA" id="ARBA00022857"/>
    </source>
</evidence>
<comment type="similarity">
    <text evidence="5">Belongs to the short-chain dehydrogenases/reductases (SDR) family. 17-beta-HSD 3 subfamily.</text>
</comment>
<dbReference type="PROSITE" id="PS00061">
    <property type="entry name" value="ADH_SHORT"/>
    <property type="match status" value="1"/>
</dbReference>
<dbReference type="Proteomes" id="UP001152320">
    <property type="component" value="Chromosome 1"/>
</dbReference>
<dbReference type="InterPro" id="IPR020904">
    <property type="entry name" value="Sc_DH/Rdtase_CS"/>
</dbReference>
<evidence type="ECO:0000256" key="3">
    <source>
        <dbReference type="ARBA" id="ARBA00023002"/>
    </source>
</evidence>
<feature type="compositionally biased region" description="Basic residues" evidence="6">
    <location>
        <begin position="240"/>
        <end position="250"/>
    </location>
</feature>
<keyword evidence="3" id="KW-0560">Oxidoreductase</keyword>
<dbReference type="InterPro" id="IPR036291">
    <property type="entry name" value="NAD(P)-bd_dom_sf"/>
</dbReference>
<evidence type="ECO:0000256" key="4">
    <source>
        <dbReference type="ARBA" id="ARBA00023128"/>
    </source>
</evidence>
<comment type="caution">
    <text evidence="7">The sequence shown here is derived from an EMBL/GenBank/DDBJ whole genome shotgun (WGS) entry which is preliminary data.</text>
</comment>
<dbReference type="PANTHER" id="PTHR44889">
    <property type="entry name" value="INACTIVE HYDROXYSTEROID DEHYDROGENASE-LIKE PROTEIN 1"/>
    <property type="match status" value="1"/>
</dbReference>
<evidence type="ECO:0000256" key="5">
    <source>
        <dbReference type="ARBA" id="ARBA00038261"/>
    </source>
</evidence>
<evidence type="ECO:0000256" key="1">
    <source>
        <dbReference type="ARBA" id="ARBA00004173"/>
    </source>
</evidence>
<sequence>MELASHGVNIVLISRSSDKLKKVAREIETASGVQTLTIKADFGLGQEIYRPIAEKLQDVEVGILVNNVGAMDYPQYFQDVPMERLWQLININVGAATMMTSIVLPKMVERKKGAIVNLSASASIFPNPQLAVYAACKTYLDFFSRALQYEYRKTGIFVQSLMPSYVATKMTDISAQGGRMSLLMPSASEYARHAVSTLGVTSRTTGYWPHALQMWLFKKIPEKYWLWGQSTLNSALRRQASTRKRHRSGTRKISSAKLSVASPTS</sequence>
<keyword evidence="8" id="KW-1185">Reference proteome</keyword>
<dbReference type="InterPro" id="IPR002347">
    <property type="entry name" value="SDR_fam"/>
</dbReference>
<reference evidence="7" key="1">
    <citation type="submission" date="2021-10" db="EMBL/GenBank/DDBJ databases">
        <title>Tropical sea cucumber genome reveals ecological adaptation and Cuvierian tubules defense mechanism.</title>
        <authorList>
            <person name="Chen T."/>
        </authorList>
    </citation>
    <scope>NUCLEOTIDE SEQUENCE</scope>
    <source>
        <strain evidence="7">Nanhai2018</strain>
        <tissue evidence="7">Muscle</tissue>
    </source>
</reference>
<dbReference type="FunFam" id="3.40.50.720:FF:000137">
    <property type="entry name" value="Hydroxysteroid (17-beta) dehydrogenase 3"/>
    <property type="match status" value="1"/>
</dbReference>
<feature type="compositionally biased region" description="Polar residues" evidence="6">
    <location>
        <begin position="251"/>
        <end position="265"/>
    </location>
</feature>
<dbReference type="PRINTS" id="PR00081">
    <property type="entry name" value="GDHRDH"/>
</dbReference>
<evidence type="ECO:0000313" key="8">
    <source>
        <dbReference type="Proteomes" id="UP001152320"/>
    </source>
</evidence>
<dbReference type="SUPFAM" id="SSF51735">
    <property type="entry name" value="NAD(P)-binding Rossmann-fold domains"/>
    <property type="match status" value="1"/>
</dbReference>
<dbReference type="InterPro" id="IPR052149">
    <property type="entry name" value="17-beta-HSD3-like"/>
</dbReference>
<dbReference type="PIRSF" id="PIRSF000126">
    <property type="entry name" value="11-beta-HSD1"/>
    <property type="match status" value="1"/>
</dbReference>
<protein>
    <submittedName>
        <fullName evidence="7">Inactive hydroxysteroid dehydrogenase-like protein 1</fullName>
    </submittedName>
</protein>
<organism evidence="7 8">
    <name type="scientific">Holothuria leucospilota</name>
    <name type="common">Black long sea cucumber</name>
    <name type="synonym">Mertensiothuria leucospilota</name>
    <dbReference type="NCBI Taxonomy" id="206669"/>
    <lineage>
        <taxon>Eukaryota</taxon>
        <taxon>Metazoa</taxon>
        <taxon>Echinodermata</taxon>
        <taxon>Eleutherozoa</taxon>
        <taxon>Echinozoa</taxon>
        <taxon>Holothuroidea</taxon>
        <taxon>Aspidochirotacea</taxon>
        <taxon>Aspidochirotida</taxon>
        <taxon>Holothuriidae</taxon>
        <taxon>Holothuria</taxon>
    </lineage>
</organism>
<dbReference type="EMBL" id="JAIZAY010000001">
    <property type="protein sequence ID" value="KAJ8049102.1"/>
    <property type="molecule type" value="Genomic_DNA"/>
</dbReference>
<keyword evidence="4" id="KW-0496">Mitochondrion</keyword>